<protein>
    <submittedName>
        <fullName evidence="2">DUF3019 domain-containing protein</fullName>
    </submittedName>
</protein>
<reference evidence="3" key="2">
    <citation type="submission" date="2023-07" db="EMBL/GenBank/DDBJ databases">
        <title>Shewanella mangrovi sp. nov., an acetaldehyde- degrading bacterium isolated from mangrove sediment.</title>
        <authorList>
            <person name="Liu Y."/>
        </authorList>
    </citation>
    <scope>NUCLEOTIDE SEQUENCE [LARGE SCALE GENOMIC DNA]</scope>
    <source>
        <strain evidence="3">C32</strain>
    </source>
</reference>
<accession>A0ABT2FGP4</accession>
<dbReference type="Pfam" id="PF11456">
    <property type="entry name" value="DUF3019"/>
    <property type="match status" value="1"/>
</dbReference>
<feature type="chain" id="PRO_5046979332" evidence="1">
    <location>
        <begin position="21"/>
        <end position="123"/>
    </location>
</feature>
<dbReference type="Proteomes" id="UP001201549">
    <property type="component" value="Unassembled WGS sequence"/>
</dbReference>
<evidence type="ECO:0000313" key="3">
    <source>
        <dbReference type="Proteomes" id="UP001201549"/>
    </source>
</evidence>
<dbReference type="RefSeq" id="WP_238894889.1">
    <property type="nucleotide sequence ID" value="NZ_JAKOGG010000002.1"/>
</dbReference>
<comment type="caution">
    <text evidence="2">The sequence shown here is derived from an EMBL/GenBank/DDBJ whole genome shotgun (WGS) entry which is preliminary data.</text>
</comment>
<keyword evidence="1" id="KW-0732">Signal</keyword>
<sequence>MKTSQLIVILMLLLAPQLAAQPELNLLPQTCILDDSGVCHTQLQLSFYDTAAPAICVVIPGASVRQCYPAAEQQQISLTITTRQALNVEIIDANSGEQLATAAMTLATYSPPTRKRRRFSWSY</sequence>
<proteinExistence type="predicted"/>
<dbReference type="EMBL" id="JAKOGG010000002">
    <property type="protein sequence ID" value="MCS4555487.1"/>
    <property type="molecule type" value="Genomic_DNA"/>
</dbReference>
<gene>
    <name evidence="2" type="ORF">L9G74_03465</name>
</gene>
<evidence type="ECO:0000313" key="2">
    <source>
        <dbReference type="EMBL" id="MCS4555487.1"/>
    </source>
</evidence>
<evidence type="ECO:0000256" key="1">
    <source>
        <dbReference type="SAM" id="SignalP"/>
    </source>
</evidence>
<feature type="signal peptide" evidence="1">
    <location>
        <begin position="1"/>
        <end position="20"/>
    </location>
</feature>
<organism evidence="2 3">
    <name type="scientific">Shewanella electrica</name>
    <dbReference type="NCBI Taxonomy" id="515560"/>
    <lineage>
        <taxon>Bacteria</taxon>
        <taxon>Pseudomonadati</taxon>
        <taxon>Pseudomonadota</taxon>
        <taxon>Gammaproteobacteria</taxon>
        <taxon>Alteromonadales</taxon>
        <taxon>Shewanellaceae</taxon>
        <taxon>Shewanella</taxon>
    </lineage>
</organism>
<reference evidence="2 3" key="1">
    <citation type="submission" date="2022-02" db="EMBL/GenBank/DDBJ databases">
        <authorList>
            <person name="Zhuang L."/>
        </authorList>
    </citation>
    <scope>NUCLEOTIDE SEQUENCE [LARGE SCALE GENOMIC DNA]</scope>
    <source>
        <strain evidence="2 3">C32</strain>
    </source>
</reference>
<keyword evidence="3" id="KW-1185">Reference proteome</keyword>
<name>A0ABT2FGP4_9GAMM</name>
<dbReference type="InterPro" id="IPR021559">
    <property type="entry name" value="DUF3019"/>
</dbReference>